<dbReference type="SUPFAM" id="SSF54862">
    <property type="entry name" value="4Fe-4S ferredoxins"/>
    <property type="match status" value="1"/>
</dbReference>
<dbReference type="Proteomes" id="UP000184526">
    <property type="component" value="Unassembled WGS sequence"/>
</dbReference>
<evidence type="ECO:0000313" key="5">
    <source>
        <dbReference type="EMBL" id="SHH50531.1"/>
    </source>
</evidence>
<dbReference type="InterPro" id="IPR017900">
    <property type="entry name" value="4Fe4S_Fe_S_CS"/>
</dbReference>
<feature type="domain" description="4Fe-4S ferredoxin-type" evidence="4">
    <location>
        <begin position="1"/>
        <end position="29"/>
    </location>
</feature>
<evidence type="ECO:0000256" key="2">
    <source>
        <dbReference type="ARBA" id="ARBA00023004"/>
    </source>
</evidence>
<organism evidence="5 6">
    <name type="scientific">Clostridium collagenovorans DSM 3089</name>
    <dbReference type="NCBI Taxonomy" id="1121306"/>
    <lineage>
        <taxon>Bacteria</taxon>
        <taxon>Bacillati</taxon>
        <taxon>Bacillota</taxon>
        <taxon>Clostridia</taxon>
        <taxon>Eubacteriales</taxon>
        <taxon>Clostridiaceae</taxon>
        <taxon>Clostridium</taxon>
    </lineage>
</organism>
<gene>
    <name evidence="5" type="ORF">SAMN02745196_00597</name>
</gene>
<dbReference type="EMBL" id="FQXP01000003">
    <property type="protein sequence ID" value="SHH50531.1"/>
    <property type="molecule type" value="Genomic_DNA"/>
</dbReference>
<evidence type="ECO:0000256" key="1">
    <source>
        <dbReference type="ARBA" id="ARBA00022723"/>
    </source>
</evidence>
<feature type="domain" description="4Fe-4S ferredoxin-type" evidence="4">
    <location>
        <begin position="31"/>
        <end position="57"/>
    </location>
</feature>
<keyword evidence="1" id="KW-0479">Metal-binding</keyword>
<keyword evidence="2" id="KW-0408">Iron</keyword>
<dbReference type="GO" id="GO:0046872">
    <property type="term" value="F:metal ion binding"/>
    <property type="evidence" value="ECO:0007669"/>
    <property type="project" value="UniProtKB-KW"/>
</dbReference>
<keyword evidence="6" id="KW-1185">Reference proteome</keyword>
<evidence type="ECO:0000256" key="3">
    <source>
        <dbReference type="ARBA" id="ARBA00023014"/>
    </source>
</evidence>
<evidence type="ECO:0000259" key="4">
    <source>
        <dbReference type="PROSITE" id="PS51379"/>
    </source>
</evidence>
<protein>
    <submittedName>
        <fullName evidence="5">4Fe-4S dicluster domain-containing protein</fullName>
    </submittedName>
</protein>
<dbReference type="OrthoDB" id="9803397at2"/>
<dbReference type="STRING" id="1121306.SAMN02745196_00597"/>
<dbReference type="AlphaFoldDB" id="A0A1M5TIN9"/>
<proteinExistence type="predicted"/>
<keyword evidence="3" id="KW-0411">Iron-sulfur</keyword>
<sequence length="57" mass="6047">MSYIITDFCIGCGNCESGCPTSAITPTDSLYRIDPILCIDCAACSKICPVDAPKKDL</sequence>
<dbReference type="Pfam" id="PF12838">
    <property type="entry name" value="Fer4_7"/>
    <property type="match status" value="1"/>
</dbReference>
<name>A0A1M5TIN9_9CLOT</name>
<reference evidence="5 6" key="1">
    <citation type="submission" date="2016-11" db="EMBL/GenBank/DDBJ databases">
        <authorList>
            <person name="Jaros S."/>
            <person name="Januszkiewicz K."/>
            <person name="Wedrychowicz H."/>
        </authorList>
    </citation>
    <scope>NUCLEOTIDE SEQUENCE [LARGE SCALE GENOMIC DNA]</scope>
    <source>
        <strain evidence="5 6">DSM 3089</strain>
    </source>
</reference>
<dbReference type="PROSITE" id="PS51379">
    <property type="entry name" value="4FE4S_FER_2"/>
    <property type="match status" value="2"/>
</dbReference>
<dbReference type="PROSITE" id="PS00198">
    <property type="entry name" value="4FE4S_FER_1"/>
    <property type="match status" value="2"/>
</dbReference>
<dbReference type="RefSeq" id="WP_072829892.1">
    <property type="nucleotide sequence ID" value="NZ_FQXP01000003.1"/>
</dbReference>
<dbReference type="GO" id="GO:0051536">
    <property type="term" value="F:iron-sulfur cluster binding"/>
    <property type="evidence" value="ECO:0007669"/>
    <property type="project" value="UniProtKB-KW"/>
</dbReference>
<evidence type="ECO:0000313" key="6">
    <source>
        <dbReference type="Proteomes" id="UP000184526"/>
    </source>
</evidence>
<dbReference type="InterPro" id="IPR017896">
    <property type="entry name" value="4Fe4S_Fe-S-bd"/>
</dbReference>
<accession>A0A1M5TIN9</accession>
<dbReference type="Gene3D" id="3.30.70.20">
    <property type="match status" value="1"/>
</dbReference>